<reference evidence="2 3" key="1">
    <citation type="journal article" date="2019" name="Nat. Ecol. Evol.">
        <title>Megaphylogeny resolves global patterns of mushroom evolution.</title>
        <authorList>
            <person name="Varga T."/>
            <person name="Krizsan K."/>
            <person name="Foldi C."/>
            <person name="Dima B."/>
            <person name="Sanchez-Garcia M."/>
            <person name="Sanchez-Ramirez S."/>
            <person name="Szollosi G.J."/>
            <person name="Szarkandi J.G."/>
            <person name="Papp V."/>
            <person name="Albert L."/>
            <person name="Andreopoulos W."/>
            <person name="Angelini C."/>
            <person name="Antonin V."/>
            <person name="Barry K.W."/>
            <person name="Bougher N.L."/>
            <person name="Buchanan P."/>
            <person name="Buyck B."/>
            <person name="Bense V."/>
            <person name="Catcheside P."/>
            <person name="Chovatia M."/>
            <person name="Cooper J."/>
            <person name="Damon W."/>
            <person name="Desjardin D."/>
            <person name="Finy P."/>
            <person name="Geml J."/>
            <person name="Haridas S."/>
            <person name="Hughes K."/>
            <person name="Justo A."/>
            <person name="Karasinski D."/>
            <person name="Kautmanova I."/>
            <person name="Kiss B."/>
            <person name="Kocsube S."/>
            <person name="Kotiranta H."/>
            <person name="LaButti K.M."/>
            <person name="Lechner B.E."/>
            <person name="Liimatainen K."/>
            <person name="Lipzen A."/>
            <person name="Lukacs Z."/>
            <person name="Mihaltcheva S."/>
            <person name="Morgado L.N."/>
            <person name="Niskanen T."/>
            <person name="Noordeloos M.E."/>
            <person name="Ohm R.A."/>
            <person name="Ortiz-Santana B."/>
            <person name="Ovrebo C."/>
            <person name="Racz N."/>
            <person name="Riley R."/>
            <person name="Savchenko A."/>
            <person name="Shiryaev A."/>
            <person name="Soop K."/>
            <person name="Spirin V."/>
            <person name="Szebenyi C."/>
            <person name="Tomsovsky M."/>
            <person name="Tulloss R.E."/>
            <person name="Uehling J."/>
            <person name="Grigoriev I.V."/>
            <person name="Vagvolgyi C."/>
            <person name="Papp T."/>
            <person name="Martin F.M."/>
            <person name="Miettinen O."/>
            <person name="Hibbett D.S."/>
            <person name="Nagy L.G."/>
        </authorList>
    </citation>
    <scope>NUCLEOTIDE SEQUENCE [LARGE SCALE GENOMIC DNA]</scope>
    <source>
        <strain evidence="2 3">CBS 962.96</strain>
    </source>
</reference>
<keyword evidence="1" id="KW-0812">Transmembrane</keyword>
<proteinExistence type="predicted"/>
<organism evidence="2 3">
    <name type="scientific">Dendrothele bispora (strain CBS 962.96)</name>
    <dbReference type="NCBI Taxonomy" id="1314807"/>
    <lineage>
        <taxon>Eukaryota</taxon>
        <taxon>Fungi</taxon>
        <taxon>Dikarya</taxon>
        <taxon>Basidiomycota</taxon>
        <taxon>Agaricomycotina</taxon>
        <taxon>Agaricomycetes</taxon>
        <taxon>Agaricomycetidae</taxon>
        <taxon>Agaricales</taxon>
        <taxon>Agaricales incertae sedis</taxon>
        <taxon>Dendrothele</taxon>
    </lineage>
</organism>
<dbReference type="Proteomes" id="UP000297245">
    <property type="component" value="Unassembled WGS sequence"/>
</dbReference>
<keyword evidence="1" id="KW-0472">Membrane</keyword>
<accession>A0A4V6T5G9</accession>
<gene>
    <name evidence="2" type="ORF">K435DRAFT_796191</name>
</gene>
<keyword evidence="3" id="KW-1185">Reference proteome</keyword>
<name>A0A4V6T5G9_DENBC</name>
<evidence type="ECO:0000313" key="2">
    <source>
        <dbReference type="EMBL" id="THU97805.1"/>
    </source>
</evidence>
<protein>
    <submittedName>
        <fullName evidence="2">Uncharacterized protein</fullName>
    </submittedName>
</protein>
<evidence type="ECO:0000256" key="1">
    <source>
        <dbReference type="SAM" id="Phobius"/>
    </source>
</evidence>
<sequence>MITPTEMLQSSQPTTVPLSLDDTQSGAASTLTYYTLVVLFILSPAVIPRLFRLRYPCLTLSGLRDFVDMLDVIIHKLIEGGETTNFKDDVDRLQQQINDIEHEQSTSIFRWTSVHEYFHTSVIALWNIAKCYDKAQVLHVSILVRESRMPSPMNVEPSKTSRIAIVVVNVFGEIMDMIPTSTLIQIILLQLDTLLQGFRILEPGDQWSISTYRKYLCHFINNPRDFDKLLKAVSITERLKIKFECRFDYS</sequence>
<dbReference type="AlphaFoldDB" id="A0A4V6T5G9"/>
<feature type="transmembrane region" description="Helical" evidence="1">
    <location>
        <begin position="31"/>
        <end position="51"/>
    </location>
</feature>
<evidence type="ECO:0000313" key="3">
    <source>
        <dbReference type="Proteomes" id="UP000297245"/>
    </source>
</evidence>
<dbReference type="OrthoDB" id="3121439at2759"/>
<keyword evidence="1" id="KW-1133">Transmembrane helix</keyword>
<dbReference type="EMBL" id="ML179148">
    <property type="protein sequence ID" value="THU97805.1"/>
    <property type="molecule type" value="Genomic_DNA"/>
</dbReference>